<dbReference type="InterPro" id="IPR023155">
    <property type="entry name" value="Cyt_c-552/4"/>
</dbReference>
<gene>
    <name evidence="5" type="ORF">AALB_2639</name>
</gene>
<feature type="domain" description="Doubled CXXCH motif" evidence="3">
    <location>
        <begin position="323"/>
        <end position="349"/>
    </location>
</feature>
<dbReference type="SMART" id="SM00028">
    <property type="entry name" value="TPR"/>
    <property type="match status" value="3"/>
</dbReference>
<keyword evidence="2" id="KW-0802">TPR repeat</keyword>
<sequence>MRQGLFGLVFVWLGVSLCISAAEYVGTNSCIECHQTQYQQWQGSHHDMAMRHADEQSILGDFANASLEFAGKTNRFFRKGAEYWVNIEGPNGEFSDYQITYTFGFEPLQQYMVEFADGRVQLIPFAWDSRSTQQGGQRWFHLYPNQQKTDEFYWTNAGQNWNYMCADCHSTSLQKGYDGSSNTYNTTWFEINVGCEACHGPASDHIKWTQSDNKQAALASLGQYSGFSRTLQAAVSEWTYQAGESTLSAASHQQSQQLKVCAQCHSRRLQISESNDHVAGSLLERYQPSLISAELYHDDGQIYDEVYVWGSFQQSKMKHAGVSCSNCHNVHSGQLKMAEPALCAQCHVAAEYTPEKHSFHPADSEAAMCSSCHMPATTYMQVDPRRDHSWQVPRPDLSQAIGTPNVCTSCHQDKDNNWALQWLRQWFPKSNYLDNNHFSEAFFAADQGLPSAEQGLAYVAQNPLESSIIRASALERLAQFPGRNSVIATARAVSSEYELIRLGAVSSARHYPIAERWRLLSPLLDDSTLAVRSETAASLVKGWASLTKQQQQQLWPALKEYQEVQLVNADRAFALNNLAGVYLATGEFNEAEASYLQAIKIEPYFANSYVNLADLYRHLGNETAAFNVLKQGRLAQPASAAIPYSSGLSLLRQKKAQLAVSYFAQATELEPSNAHYWYVYGLSLEAFDLVKAQQVLNKAYDTGRNPQHLFALCEMKVRHKDRKAQLCILQLQAVVPAEVVQRLKRQLNQ</sequence>
<protein>
    <submittedName>
        <fullName evidence="5">Probable deca-heme c-type cytochrome</fullName>
    </submittedName>
</protein>
<comment type="caution">
    <text evidence="5">The sequence shown here is derived from an EMBL/GenBank/DDBJ whole genome shotgun (WGS) entry which is preliminary data.</text>
</comment>
<dbReference type="Pfam" id="PF13431">
    <property type="entry name" value="TPR_17"/>
    <property type="match status" value="1"/>
</dbReference>
<dbReference type="Pfam" id="PF09699">
    <property type="entry name" value="Paired_CXXCH_1"/>
    <property type="match status" value="1"/>
</dbReference>
<evidence type="ECO:0000259" key="3">
    <source>
        <dbReference type="Pfam" id="PF09699"/>
    </source>
</evidence>
<dbReference type="InterPro" id="IPR011990">
    <property type="entry name" value="TPR-like_helical_dom_sf"/>
</dbReference>
<dbReference type="EMBL" id="BARX01000017">
    <property type="protein sequence ID" value="GAD02559.1"/>
    <property type="molecule type" value="Genomic_DNA"/>
</dbReference>
<feature type="repeat" description="TPR" evidence="2">
    <location>
        <begin position="572"/>
        <end position="605"/>
    </location>
</feature>
<evidence type="ECO:0000313" key="6">
    <source>
        <dbReference type="Proteomes" id="UP000014461"/>
    </source>
</evidence>
<reference evidence="5" key="1">
    <citation type="journal article" date="2013" name="Genome Announc.">
        <title>Draft Genome Sequence of Agarivorans albus Strain MKT 106T, an Agarolytic Marine Bacterium.</title>
        <authorList>
            <person name="Yasuike M."/>
            <person name="Nakamura Y."/>
            <person name="Kai W."/>
            <person name="Fujiwara A."/>
            <person name="Fukui Y."/>
            <person name="Satomi M."/>
            <person name="Sano M."/>
        </authorList>
    </citation>
    <scope>NUCLEOTIDE SEQUENCE [LARGE SCALE GENOMIC DNA]</scope>
</reference>
<evidence type="ECO:0000256" key="2">
    <source>
        <dbReference type="PROSITE-ProRule" id="PRU00339"/>
    </source>
</evidence>
<dbReference type="Proteomes" id="UP000014461">
    <property type="component" value="Unassembled WGS sequence"/>
</dbReference>
<dbReference type="Pfam" id="PF13435">
    <property type="entry name" value="Cytochrome_C554"/>
    <property type="match status" value="2"/>
</dbReference>
<dbReference type="RefSeq" id="WP_016402326.1">
    <property type="nucleotide sequence ID" value="NZ_BARX01000017.1"/>
</dbReference>
<feature type="domain" description="Cytochrome c-552/4" evidence="4">
    <location>
        <begin position="30"/>
        <end position="56"/>
    </location>
</feature>
<dbReference type="OrthoDB" id="9814800at2"/>
<name>R9PMG6_AGAAL</name>
<dbReference type="Gene3D" id="1.25.40.10">
    <property type="entry name" value="Tetratricopeptide repeat domain"/>
    <property type="match status" value="2"/>
</dbReference>
<dbReference type="STRING" id="1331007.AALB_2639"/>
<evidence type="ECO:0000313" key="5">
    <source>
        <dbReference type="EMBL" id="GAD02559.1"/>
    </source>
</evidence>
<dbReference type="PROSITE" id="PS50293">
    <property type="entry name" value="TPR_REGION"/>
    <property type="match status" value="1"/>
</dbReference>
<dbReference type="PROSITE" id="PS50005">
    <property type="entry name" value="TPR"/>
    <property type="match status" value="2"/>
</dbReference>
<dbReference type="AlphaFoldDB" id="R9PMG6"/>
<evidence type="ECO:0000259" key="4">
    <source>
        <dbReference type="Pfam" id="PF13435"/>
    </source>
</evidence>
<dbReference type="SUPFAM" id="SSF48452">
    <property type="entry name" value="TPR-like"/>
    <property type="match status" value="1"/>
</dbReference>
<dbReference type="InterPro" id="IPR019734">
    <property type="entry name" value="TPR_rpt"/>
</dbReference>
<organism evidence="5 6">
    <name type="scientific">Agarivorans albus MKT 106</name>
    <dbReference type="NCBI Taxonomy" id="1331007"/>
    <lineage>
        <taxon>Bacteria</taxon>
        <taxon>Pseudomonadati</taxon>
        <taxon>Pseudomonadota</taxon>
        <taxon>Gammaproteobacteria</taxon>
        <taxon>Alteromonadales</taxon>
        <taxon>Alteromonadaceae</taxon>
        <taxon>Agarivorans</taxon>
    </lineage>
</organism>
<evidence type="ECO:0000256" key="1">
    <source>
        <dbReference type="ARBA" id="ARBA00022729"/>
    </source>
</evidence>
<proteinExistence type="predicted"/>
<accession>R9PMG6</accession>
<dbReference type="PANTHER" id="PTHR35038">
    <property type="entry name" value="DISSIMILATORY SULFITE REDUCTASE SIRA"/>
    <property type="match status" value="1"/>
</dbReference>
<dbReference type="Gene3D" id="1.10.1130.10">
    <property type="entry name" value="Flavocytochrome C3, Chain A"/>
    <property type="match status" value="2"/>
</dbReference>
<dbReference type="InterPro" id="IPR051829">
    <property type="entry name" value="Multiheme_Cytochr_ET"/>
</dbReference>
<dbReference type="SUPFAM" id="SSF48695">
    <property type="entry name" value="Multiheme cytochromes"/>
    <property type="match status" value="1"/>
</dbReference>
<feature type="repeat" description="TPR" evidence="2">
    <location>
        <begin position="640"/>
        <end position="673"/>
    </location>
</feature>
<dbReference type="PANTHER" id="PTHR35038:SF8">
    <property type="entry name" value="C-TYPE POLYHEME CYTOCHROME OMCC"/>
    <property type="match status" value="1"/>
</dbReference>
<dbReference type="InterPro" id="IPR036280">
    <property type="entry name" value="Multihaem_cyt_sf"/>
</dbReference>
<keyword evidence="6" id="KW-1185">Reference proteome</keyword>
<keyword evidence="1" id="KW-0732">Signal</keyword>
<dbReference type="InterPro" id="IPR010177">
    <property type="entry name" value="Paired_CXXCH_1"/>
</dbReference>
<feature type="domain" description="Cytochrome c-552/4" evidence="4">
    <location>
        <begin position="158"/>
        <end position="200"/>
    </location>
</feature>